<evidence type="ECO:0000313" key="2">
    <source>
        <dbReference type="Proteomes" id="UP000007174"/>
    </source>
</evidence>
<dbReference type="EMBL" id="CACQ02001123">
    <property type="protein sequence ID" value="CCF34388.1"/>
    <property type="molecule type" value="Genomic_DNA"/>
</dbReference>
<name>H1V2D6_COLHI</name>
<dbReference type="eggNOG" id="ENOG502T73U">
    <property type="taxonomic scope" value="Eukaryota"/>
</dbReference>
<dbReference type="Proteomes" id="UP000007174">
    <property type="component" value="Unassembled WGS sequence"/>
</dbReference>
<evidence type="ECO:0000313" key="1">
    <source>
        <dbReference type="EMBL" id="CCF34388.1"/>
    </source>
</evidence>
<organism evidence="1 2">
    <name type="scientific">Colletotrichum higginsianum (strain IMI 349063)</name>
    <name type="common">Crucifer anthracnose fungus</name>
    <dbReference type="NCBI Taxonomy" id="759273"/>
    <lineage>
        <taxon>Eukaryota</taxon>
        <taxon>Fungi</taxon>
        <taxon>Dikarya</taxon>
        <taxon>Ascomycota</taxon>
        <taxon>Pezizomycotina</taxon>
        <taxon>Sordariomycetes</taxon>
        <taxon>Hypocreomycetidae</taxon>
        <taxon>Glomerellales</taxon>
        <taxon>Glomerellaceae</taxon>
        <taxon>Colletotrichum</taxon>
        <taxon>Colletotrichum destructivum species complex</taxon>
    </lineage>
</organism>
<sequence>MICLSRHLQRSWARGQIALEPLESPVSSTPILRLQVHWLRRTRIPSAASTVSFSADPRQMFVHEDERAVASRPIEDGHIIEISADSEDQLPDRDLLQFRWILLRVHALSGAPDPRIYPLDYESISDMMMKGGVRQVVVQTVITYHETGGEIHENEGE</sequence>
<dbReference type="AlphaFoldDB" id="H1V2D6"/>
<dbReference type="VEuPathDB" id="FungiDB:CH63R_12944"/>
<accession>H1V2D6</accession>
<dbReference type="HOGENOM" id="CLU_1677762_0_0_1"/>
<protein>
    <submittedName>
        <fullName evidence="1">Uncharacterized protein</fullName>
    </submittedName>
</protein>
<gene>
    <name evidence="1" type="ORF">CH063_01130</name>
</gene>
<proteinExistence type="predicted"/>
<reference evidence="2" key="1">
    <citation type="journal article" date="2012" name="Nat. Genet.">
        <title>Lifestyle transitions in plant pathogenic Colletotrichum fungi deciphered by genome and transcriptome analyses.</title>
        <authorList>
            <person name="O'Connell R.J."/>
            <person name="Thon M.R."/>
            <person name="Hacquard S."/>
            <person name="Amyotte S.G."/>
            <person name="Kleemann J."/>
            <person name="Torres M.F."/>
            <person name="Damm U."/>
            <person name="Buiate E.A."/>
            <person name="Epstein L."/>
            <person name="Alkan N."/>
            <person name="Altmueller J."/>
            <person name="Alvarado-Balderrama L."/>
            <person name="Bauser C.A."/>
            <person name="Becker C."/>
            <person name="Birren B.W."/>
            <person name="Chen Z."/>
            <person name="Choi J."/>
            <person name="Crouch J.A."/>
            <person name="Duvick J.P."/>
            <person name="Farman M.A."/>
            <person name="Gan P."/>
            <person name="Heiman D."/>
            <person name="Henrissat B."/>
            <person name="Howard R.J."/>
            <person name="Kabbage M."/>
            <person name="Koch C."/>
            <person name="Kracher B."/>
            <person name="Kubo Y."/>
            <person name="Law A.D."/>
            <person name="Lebrun M.-H."/>
            <person name="Lee Y.-H."/>
            <person name="Miyara I."/>
            <person name="Moore N."/>
            <person name="Neumann U."/>
            <person name="Nordstroem K."/>
            <person name="Panaccione D.G."/>
            <person name="Panstruga R."/>
            <person name="Place M."/>
            <person name="Proctor R.H."/>
            <person name="Prusky D."/>
            <person name="Rech G."/>
            <person name="Reinhardt R."/>
            <person name="Rollins J.A."/>
            <person name="Rounsley S."/>
            <person name="Schardl C.L."/>
            <person name="Schwartz D.C."/>
            <person name="Shenoy N."/>
            <person name="Shirasu K."/>
            <person name="Sikhakolli U.R."/>
            <person name="Stueber K."/>
            <person name="Sukno S.A."/>
            <person name="Sweigard J.A."/>
            <person name="Takano Y."/>
            <person name="Takahara H."/>
            <person name="Trail F."/>
            <person name="van der Does H.C."/>
            <person name="Voll L.M."/>
            <person name="Will I."/>
            <person name="Young S."/>
            <person name="Zeng Q."/>
            <person name="Zhang J."/>
            <person name="Zhou S."/>
            <person name="Dickman M.B."/>
            <person name="Schulze-Lefert P."/>
            <person name="Ver Loren van Themaat E."/>
            <person name="Ma L.-J."/>
            <person name="Vaillancourt L.J."/>
        </authorList>
    </citation>
    <scope>NUCLEOTIDE SEQUENCE [LARGE SCALE GENOMIC DNA]</scope>
    <source>
        <strain evidence="2">IMI 349063</strain>
    </source>
</reference>